<dbReference type="EMBL" id="JBHSHC010000149">
    <property type="protein sequence ID" value="MFC4769893.1"/>
    <property type="molecule type" value="Genomic_DNA"/>
</dbReference>
<dbReference type="Proteomes" id="UP001596002">
    <property type="component" value="Unassembled WGS sequence"/>
</dbReference>
<evidence type="ECO:0000313" key="2">
    <source>
        <dbReference type="Proteomes" id="UP001596002"/>
    </source>
</evidence>
<keyword evidence="2" id="KW-1185">Reference proteome</keyword>
<dbReference type="Pfam" id="PF21835">
    <property type="entry name" value="YIEGIA_cap"/>
    <property type="match status" value="1"/>
</dbReference>
<dbReference type="RefSeq" id="WP_380028945.1">
    <property type="nucleotide sequence ID" value="NZ_JBHSHC010000149.1"/>
</dbReference>
<name>A0ABV9Q7I2_9BACL</name>
<accession>A0ABV9Q7I2</accession>
<comment type="caution">
    <text evidence="1">The sequence shown here is derived from an EMBL/GenBank/DDBJ whole genome shotgun (WGS) entry which is preliminary data.</text>
</comment>
<organism evidence="1 2">
    <name type="scientific">Effusibacillus consociatus</name>
    <dbReference type="NCBI Taxonomy" id="1117041"/>
    <lineage>
        <taxon>Bacteria</taxon>
        <taxon>Bacillati</taxon>
        <taxon>Bacillota</taxon>
        <taxon>Bacilli</taxon>
        <taxon>Bacillales</taxon>
        <taxon>Alicyclobacillaceae</taxon>
        <taxon>Effusibacillus</taxon>
    </lineage>
</organism>
<protein>
    <submittedName>
        <fullName evidence="1">Uncharacterized protein</fullName>
    </submittedName>
</protein>
<reference evidence="2" key="1">
    <citation type="journal article" date="2019" name="Int. J. Syst. Evol. Microbiol.">
        <title>The Global Catalogue of Microorganisms (GCM) 10K type strain sequencing project: providing services to taxonomists for standard genome sequencing and annotation.</title>
        <authorList>
            <consortium name="The Broad Institute Genomics Platform"/>
            <consortium name="The Broad Institute Genome Sequencing Center for Infectious Disease"/>
            <person name="Wu L."/>
            <person name="Ma J."/>
        </authorList>
    </citation>
    <scope>NUCLEOTIDE SEQUENCE [LARGE SCALE GENOMIC DNA]</scope>
    <source>
        <strain evidence="2">WYCCWR 12678</strain>
    </source>
</reference>
<evidence type="ECO:0000313" key="1">
    <source>
        <dbReference type="EMBL" id="MFC4769893.1"/>
    </source>
</evidence>
<proteinExistence type="predicted"/>
<sequence>MQRSVVNQNYQILAIITTDESIVKNGKASMFVCKDEEEQKTIMREVAVALKADVVRLSNGVYLVVKG</sequence>
<dbReference type="InterPro" id="IPR054055">
    <property type="entry name" value="YpzH"/>
</dbReference>
<gene>
    <name evidence="1" type="ORF">ACFO8Q_21545</name>
</gene>